<evidence type="ECO:0000313" key="2">
    <source>
        <dbReference type="Proteomes" id="UP001379444"/>
    </source>
</evidence>
<proteinExistence type="predicted"/>
<evidence type="ECO:0000313" key="1">
    <source>
        <dbReference type="EMBL" id="WWO39481.1"/>
    </source>
</evidence>
<dbReference type="RefSeq" id="WP_264496532.1">
    <property type="nucleotide sequence ID" value="NZ_CP109947.1"/>
</dbReference>
<evidence type="ECO:0008006" key="3">
    <source>
        <dbReference type="Google" id="ProtNLM"/>
    </source>
</evidence>
<organism evidence="1 2">
    <name type="scientific">Pectobacterium cacticida</name>
    <dbReference type="NCBI Taxonomy" id="69221"/>
    <lineage>
        <taxon>Bacteria</taxon>
        <taxon>Pseudomonadati</taxon>
        <taxon>Pseudomonadota</taxon>
        <taxon>Gammaproteobacteria</taxon>
        <taxon>Enterobacterales</taxon>
        <taxon>Pectobacteriaceae</taxon>
        <taxon>Pectobacterium</taxon>
    </lineage>
</organism>
<protein>
    <recommendedName>
        <fullName evidence="3">N-acetylmuramoyl-L-alanine amidase</fullName>
    </recommendedName>
</protein>
<gene>
    <name evidence="1" type="ORF">QNA12_05625</name>
</gene>
<dbReference type="Proteomes" id="UP001379444">
    <property type="component" value="Chromosome"/>
</dbReference>
<dbReference type="EMBL" id="CP125967">
    <property type="protein sequence ID" value="WWO39481.1"/>
    <property type="molecule type" value="Genomic_DNA"/>
</dbReference>
<name>A0ABZ2GC94_9GAMM</name>
<accession>A0ABZ2GC94</accession>
<reference evidence="1 2" key="1">
    <citation type="journal article" date="2024" name="Front. Plant Sci.">
        <title>Comprehensive phenomic and genomic studies of the species, Pectobacterium cacticida and proposal for reclassification as Alcorniella cacticida comb. nov.</title>
        <authorList>
            <person name="Jonca J."/>
            <person name="Pirhonen M."/>
            <person name="Waleron M.M."/>
            <person name="Gawor J."/>
            <person name="Mrozik A."/>
            <person name="Smoktunowicz M."/>
            <person name="Waleron K."/>
            <person name="Waleron M."/>
        </authorList>
    </citation>
    <scope>NUCLEOTIDE SEQUENCE [LARGE SCALE GENOMIC DNA]</scope>
    <source>
        <strain evidence="1 2">DPMP6</strain>
    </source>
</reference>
<sequence length="61" mass="7155">MEDGRWKMEDGRWKMEDGRWKMEDGRWKMEKNSANGCNAMTFTLFLMAGYSNPPEGGKFIT</sequence>
<keyword evidence="2" id="KW-1185">Reference proteome</keyword>